<dbReference type="AlphaFoldDB" id="A0A0K6IKR9"/>
<evidence type="ECO:0000313" key="2">
    <source>
        <dbReference type="EMBL" id="CUB03699.1"/>
    </source>
</evidence>
<feature type="transmembrane region" description="Helical" evidence="1">
    <location>
        <begin position="115"/>
        <end position="135"/>
    </location>
</feature>
<accession>A0A0K6IKR9</accession>
<gene>
    <name evidence="2" type="ORF">Ga0061065_104130</name>
</gene>
<feature type="transmembrane region" description="Helical" evidence="1">
    <location>
        <begin position="14"/>
        <end position="39"/>
    </location>
</feature>
<keyword evidence="1" id="KW-0812">Transmembrane</keyword>
<sequence>MHNTKSSISVIKELFTRLLVSSFFIFLLITTITLIRGIASDIRHPLSSDDWLWVIYFLIFWNGVPAFIASVISGLTRLTDFKSYMICVFIQMLAFYIYMYKAANIEGNELASSPFILLIYMAIPLALIYYPVFFFKKSWIYKFLKQVLKQ</sequence>
<dbReference type="EMBL" id="CYHG01000004">
    <property type="protein sequence ID" value="CUB03699.1"/>
    <property type="molecule type" value="Genomic_DNA"/>
</dbReference>
<keyword evidence="1" id="KW-1133">Transmembrane helix</keyword>
<name>A0A0K6IKR9_9GAMM</name>
<organism evidence="2 3">
    <name type="scientific">Marinomonas fungiae</name>
    <dbReference type="NCBI Taxonomy" id="1137284"/>
    <lineage>
        <taxon>Bacteria</taxon>
        <taxon>Pseudomonadati</taxon>
        <taxon>Pseudomonadota</taxon>
        <taxon>Gammaproteobacteria</taxon>
        <taxon>Oceanospirillales</taxon>
        <taxon>Oceanospirillaceae</taxon>
        <taxon>Marinomonas</taxon>
    </lineage>
</organism>
<keyword evidence="3" id="KW-1185">Reference proteome</keyword>
<feature type="transmembrane region" description="Helical" evidence="1">
    <location>
        <begin position="51"/>
        <end position="72"/>
    </location>
</feature>
<protein>
    <submittedName>
        <fullName evidence="2">Uncharacterized protein</fullName>
    </submittedName>
</protein>
<keyword evidence="1" id="KW-0472">Membrane</keyword>
<feature type="transmembrane region" description="Helical" evidence="1">
    <location>
        <begin position="84"/>
        <end position="103"/>
    </location>
</feature>
<evidence type="ECO:0000256" key="1">
    <source>
        <dbReference type="SAM" id="Phobius"/>
    </source>
</evidence>
<dbReference type="Proteomes" id="UP000182769">
    <property type="component" value="Unassembled WGS sequence"/>
</dbReference>
<proteinExistence type="predicted"/>
<reference evidence="3" key="1">
    <citation type="submission" date="2015-08" db="EMBL/GenBank/DDBJ databases">
        <authorList>
            <person name="Varghese N."/>
        </authorList>
    </citation>
    <scope>NUCLEOTIDE SEQUENCE [LARGE SCALE GENOMIC DNA]</scope>
    <source>
        <strain evidence="3">JCM 18476</strain>
    </source>
</reference>
<evidence type="ECO:0000313" key="3">
    <source>
        <dbReference type="Proteomes" id="UP000182769"/>
    </source>
</evidence>